<gene>
    <name evidence="1" type="ORF">BDN72DRAFT_939751</name>
</gene>
<accession>A0ACD3AYL6</accession>
<name>A0ACD3AYL6_9AGAR</name>
<dbReference type="EMBL" id="ML208308">
    <property type="protein sequence ID" value="TFK70779.1"/>
    <property type="molecule type" value="Genomic_DNA"/>
</dbReference>
<evidence type="ECO:0000313" key="2">
    <source>
        <dbReference type="Proteomes" id="UP000308600"/>
    </source>
</evidence>
<proteinExistence type="predicted"/>
<organism evidence="1 2">
    <name type="scientific">Pluteus cervinus</name>
    <dbReference type="NCBI Taxonomy" id="181527"/>
    <lineage>
        <taxon>Eukaryota</taxon>
        <taxon>Fungi</taxon>
        <taxon>Dikarya</taxon>
        <taxon>Basidiomycota</taxon>
        <taxon>Agaricomycotina</taxon>
        <taxon>Agaricomycetes</taxon>
        <taxon>Agaricomycetidae</taxon>
        <taxon>Agaricales</taxon>
        <taxon>Pluteineae</taxon>
        <taxon>Pluteaceae</taxon>
        <taxon>Pluteus</taxon>
    </lineage>
</organism>
<sequence length="577" mass="65468">MSSTCDFTPTMDSNSAERDKIDEEIVTLSEALRELRAKRNNLAPIARLPPELLLRIFKLVQKDKDQRAAYSWIAITRVSQYWRVVTITAKVLWCDITFNKGDSQRPAIDACLRRSGSLPLDVYISDSYSSSVGFYDLTFSLLDQLSRIRLLSIYIRFSDTSHSEEKMVEAINAFTRLQNALLQPAPHLEEICLSASLLGSSDLWQSIALRLPVLLGGKAPQLMSLAVSDMPVNLDGFISQNLTTLKLSFYRYAHRIPIHTLLRLLAQTNRIRILELKHGFSVPDDAEESLPVQRVFLPHLQNFSLEAGIEEIRAVLPYLVLSTDAKVYINVDVPGSGPNPGSPLSLLDLIGDSLNHPVEGWSTAAIYVSRHFSSIQFVFWDEEANFEHLDSLDARDEVYLIEQDEEEGESELMRTRMTVVQFALSGESVRDWLVVPRSFKTMSVSRLRLRYQDLEWLGEGLRGISSSFLSSFSQIISLSLDGSPYINAFLDFIHRPTPGSEIFPFLEHLCVHLPWAKQKELLEKFWKALHHRSLMGHKSLKELTLRGLVKENNSGEFPLKVEGIRVVDNLVVHHYSD</sequence>
<evidence type="ECO:0000313" key="1">
    <source>
        <dbReference type="EMBL" id="TFK70779.1"/>
    </source>
</evidence>
<reference evidence="1 2" key="1">
    <citation type="journal article" date="2019" name="Nat. Ecol. Evol.">
        <title>Megaphylogeny resolves global patterns of mushroom evolution.</title>
        <authorList>
            <person name="Varga T."/>
            <person name="Krizsan K."/>
            <person name="Foldi C."/>
            <person name="Dima B."/>
            <person name="Sanchez-Garcia M."/>
            <person name="Sanchez-Ramirez S."/>
            <person name="Szollosi G.J."/>
            <person name="Szarkandi J.G."/>
            <person name="Papp V."/>
            <person name="Albert L."/>
            <person name="Andreopoulos W."/>
            <person name="Angelini C."/>
            <person name="Antonin V."/>
            <person name="Barry K.W."/>
            <person name="Bougher N.L."/>
            <person name="Buchanan P."/>
            <person name="Buyck B."/>
            <person name="Bense V."/>
            <person name="Catcheside P."/>
            <person name="Chovatia M."/>
            <person name="Cooper J."/>
            <person name="Damon W."/>
            <person name="Desjardin D."/>
            <person name="Finy P."/>
            <person name="Geml J."/>
            <person name="Haridas S."/>
            <person name="Hughes K."/>
            <person name="Justo A."/>
            <person name="Karasinski D."/>
            <person name="Kautmanova I."/>
            <person name="Kiss B."/>
            <person name="Kocsube S."/>
            <person name="Kotiranta H."/>
            <person name="LaButti K.M."/>
            <person name="Lechner B.E."/>
            <person name="Liimatainen K."/>
            <person name="Lipzen A."/>
            <person name="Lukacs Z."/>
            <person name="Mihaltcheva S."/>
            <person name="Morgado L.N."/>
            <person name="Niskanen T."/>
            <person name="Noordeloos M.E."/>
            <person name="Ohm R.A."/>
            <person name="Ortiz-Santana B."/>
            <person name="Ovrebo C."/>
            <person name="Racz N."/>
            <person name="Riley R."/>
            <person name="Savchenko A."/>
            <person name="Shiryaev A."/>
            <person name="Soop K."/>
            <person name="Spirin V."/>
            <person name="Szebenyi C."/>
            <person name="Tomsovsky M."/>
            <person name="Tulloss R.E."/>
            <person name="Uehling J."/>
            <person name="Grigoriev I.V."/>
            <person name="Vagvolgyi C."/>
            <person name="Papp T."/>
            <person name="Martin F.M."/>
            <person name="Miettinen O."/>
            <person name="Hibbett D.S."/>
            <person name="Nagy L.G."/>
        </authorList>
    </citation>
    <scope>NUCLEOTIDE SEQUENCE [LARGE SCALE GENOMIC DNA]</scope>
    <source>
        <strain evidence="1 2">NL-1719</strain>
    </source>
</reference>
<protein>
    <submittedName>
        <fullName evidence="1">Uncharacterized protein</fullName>
    </submittedName>
</protein>
<dbReference type="Proteomes" id="UP000308600">
    <property type="component" value="Unassembled WGS sequence"/>
</dbReference>
<keyword evidence="2" id="KW-1185">Reference proteome</keyword>